<reference evidence="1" key="1">
    <citation type="submission" date="2018-05" db="EMBL/GenBank/DDBJ databases">
        <title>Draft genome of Mucuna pruriens seed.</title>
        <authorList>
            <person name="Nnadi N.E."/>
            <person name="Vos R."/>
            <person name="Hasami M.H."/>
            <person name="Devisetty U.K."/>
            <person name="Aguiy J.C."/>
        </authorList>
    </citation>
    <scope>NUCLEOTIDE SEQUENCE [LARGE SCALE GENOMIC DNA]</scope>
    <source>
        <strain evidence="1">JCA_2017</strain>
    </source>
</reference>
<sequence length="131" mass="15569">MANHEGQYILERSFMLNPLTFNREDYAYWHEHMEIDLIVTNPEFEWNQDDFNLLHLNAMARKMVWVRGICSPKSHQPRSQNWSRIYNKERPNRMGTEAATSRELLTLKTVKLCCAQKREVVDLCLSFARPP</sequence>
<dbReference type="EMBL" id="QJKJ01003735">
    <property type="protein sequence ID" value="RDX97121.1"/>
    <property type="molecule type" value="Genomic_DNA"/>
</dbReference>
<evidence type="ECO:0000313" key="2">
    <source>
        <dbReference type="Proteomes" id="UP000257109"/>
    </source>
</evidence>
<dbReference type="AlphaFoldDB" id="A0A371H2V7"/>
<feature type="non-terminal residue" evidence="1">
    <location>
        <position position="1"/>
    </location>
</feature>
<dbReference type="Proteomes" id="UP000257109">
    <property type="component" value="Unassembled WGS sequence"/>
</dbReference>
<protein>
    <submittedName>
        <fullName evidence="1">Uncharacterized protein</fullName>
    </submittedName>
</protein>
<comment type="caution">
    <text evidence="1">The sequence shown here is derived from an EMBL/GenBank/DDBJ whole genome shotgun (WGS) entry which is preliminary data.</text>
</comment>
<keyword evidence="2" id="KW-1185">Reference proteome</keyword>
<evidence type="ECO:0000313" key="1">
    <source>
        <dbReference type="EMBL" id="RDX97121.1"/>
    </source>
</evidence>
<gene>
    <name evidence="1" type="ORF">CR513_20139</name>
</gene>
<organism evidence="1 2">
    <name type="scientific">Mucuna pruriens</name>
    <name type="common">Velvet bean</name>
    <name type="synonym">Dolichos pruriens</name>
    <dbReference type="NCBI Taxonomy" id="157652"/>
    <lineage>
        <taxon>Eukaryota</taxon>
        <taxon>Viridiplantae</taxon>
        <taxon>Streptophyta</taxon>
        <taxon>Embryophyta</taxon>
        <taxon>Tracheophyta</taxon>
        <taxon>Spermatophyta</taxon>
        <taxon>Magnoliopsida</taxon>
        <taxon>eudicotyledons</taxon>
        <taxon>Gunneridae</taxon>
        <taxon>Pentapetalae</taxon>
        <taxon>rosids</taxon>
        <taxon>fabids</taxon>
        <taxon>Fabales</taxon>
        <taxon>Fabaceae</taxon>
        <taxon>Papilionoideae</taxon>
        <taxon>50 kb inversion clade</taxon>
        <taxon>NPAAA clade</taxon>
        <taxon>indigoferoid/millettioid clade</taxon>
        <taxon>Phaseoleae</taxon>
        <taxon>Mucuna</taxon>
    </lineage>
</organism>
<proteinExistence type="predicted"/>
<accession>A0A371H2V7</accession>
<name>A0A371H2V7_MUCPR</name>